<protein>
    <recommendedName>
        <fullName evidence="3">Secreted protein</fullName>
    </recommendedName>
</protein>
<sequence length="97" mass="10328">AVLLECQHLVVLMLLLTSPGAFGVDVAATLDPLGDDVIAAPPGGGGIGCHGGGPPNLITLLQHKEVVLWELMLVQHLVLWEMMLLQHHQEMVAVLLI</sequence>
<feature type="signal peptide" evidence="1">
    <location>
        <begin position="1"/>
        <end position="23"/>
    </location>
</feature>
<evidence type="ECO:0008006" key="3">
    <source>
        <dbReference type="Google" id="ProtNLM"/>
    </source>
</evidence>
<gene>
    <name evidence="2" type="ORF">Tci_877622</name>
</gene>
<feature type="non-terminal residue" evidence="2">
    <location>
        <position position="1"/>
    </location>
</feature>
<keyword evidence="1" id="KW-0732">Signal</keyword>
<evidence type="ECO:0000313" key="2">
    <source>
        <dbReference type="EMBL" id="GFD05653.1"/>
    </source>
</evidence>
<dbReference type="EMBL" id="BKCJ011219784">
    <property type="protein sequence ID" value="GFD05653.1"/>
    <property type="molecule type" value="Genomic_DNA"/>
</dbReference>
<proteinExistence type="predicted"/>
<feature type="chain" id="PRO_5025334242" description="Secreted protein" evidence="1">
    <location>
        <begin position="24"/>
        <end position="97"/>
    </location>
</feature>
<reference evidence="2" key="1">
    <citation type="journal article" date="2019" name="Sci. Rep.">
        <title>Draft genome of Tanacetum cinerariifolium, the natural source of mosquito coil.</title>
        <authorList>
            <person name="Yamashiro T."/>
            <person name="Shiraishi A."/>
            <person name="Satake H."/>
            <person name="Nakayama K."/>
        </authorList>
    </citation>
    <scope>NUCLEOTIDE SEQUENCE</scope>
</reference>
<evidence type="ECO:0000256" key="1">
    <source>
        <dbReference type="SAM" id="SignalP"/>
    </source>
</evidence>
<organism evidence="2">
    <name type="scientific">Tanacetum cinerariifolium</name>
    <name type="common">Dalmatian daisy</name>
    <name type="synonym">Chrysanthemum cinerariifolium</name>
    <dbReference type="NCBI Taxonomy" id="118510"/>
    <lineage>
        <taxon>Eukaryota</taxon>
        <taxon>Viridiplantae</taxon>
        <taxon>Streptophyta</taxon>
        <taxon>Embryophyta</taxon>
        <taxon>Tracheophyta</taxon>
        <taxon>Spermatophyta</taxon>
        <taxon>Magnoliopsida</taxon>
        <taxon>eudicotyledons</taxon>
        <taxon>Gunneridae</taxon>
        <taxon>Pentapetalae</taxon>
        <taxon>asterids</taxon>
        <taxon>campanulids</taxon>
        <taxon>Asterales</taxon>
        <taxon>Asteraceae</taxon>
        <taxon>Asteroideae</taxon>
        <taxon>Anthemideae</taxon>
        <taxon>Anthemidinae</taxon>
        <taxon>Tanacetum</taxon>
    </lineage>
</organism>
<comment type="caution">
    <text evidence="2">The sequence shown here is derived from an EMBL/GenBank/DDBJ whole genome shotgun (WGS) entry which is preliminary data.</text>
</comment>
<accession>A0A699T849</accession>
<dbReference type="AlphaFoldDB" id="A0A699T849"/>
<name>A0A699T849_TANCI</name>